<feature type="region of interest" description="Disordered" evidence="1">
    <location>
        <begin position="1"/>
        <end position="20"/>
    </location>
</feature>
<evidence type="ECO:0000256" key="1">
    <source>
        <dbReference type="SAM" id="MobiDB-lite"/>
    </source>
</evidence>
<sequence>MEGRLKTDSTPSSGDKVPEDVKQSVLAALRSGTGMVAVANDHGLSTHTVAAIRDRAEESDPSFNLTAWKKSTAATLSRFVSKGASKLEEQVEQIPLASLPIAIAIAIDKIQALHDQPQTVVEHRLRVDHQAVNSLFDANNIVLDAEIVETDET</sequence>
<proteinExistence type="predicted"/>
<reference evidence="2" key="1">
    <citation type="submission" date="2020-04" db="EMBL/GenBank/DDBJ databases">
        <authorList>
            <person name="Chiriac C."/>
            <person name="Salcher M."/>
            <person name="Ghai R."/>
            <person name="Kavagutti S V."/>
        </authorList>
    </citation>
    <scope>NUCLEOTIDE SEQUENCE</scope>
</reference>
<accession>A0A6J5NF43</accession>
<evidence type="ECO:0000313" key="2">
    <source>
        <dbReference type="EMBL" id="CAB4156111.1"/>
    </source>
</evidence>
<name>A0A6J5NF43_9CAUD</name>
<gene>
    <name evidence="2" type="ORF">UFOVP674_48</name>
</gene>
<protein>
    <submittedName>
        <fullName evidence="2">Uncharacterized protein</fullName>
    </submittedName>
</protein>
<dbReference type="EMBL" id="LR796630">
    <property type="protein sequence ID" value="CAB4156111.1"/>
    <property type="molecule type" value="Genomic_DNA"/>
</dbReference>
<organism evidence="2">
    <name type="scientific">uncultured Caudovirales phage</name>
    <dbReference type="NCBI Taxonomy" id="2100421"/>
    <lineage>
        <taxon>Viruses</taxon>
        <taxon>Duplodnaviria</taxon>
        <taxon>Heunggongvirae</taxon>
        <taxon>Uroviricota</taxon>
        <taxon>Caudoviricetes</taxon>
        <taxon>Peduoviridae</taxon>
        <taxon>Maltschvirus</taxon>
        <taxon>Maltschvirus maltsch</taxon>
    </lineage>
</organism>